<organism evidence="2 3">
    <name type="scientific">Etheostoma spectabile</name>
    <name type="common">orangethroat darter</name>
    <dbReference type="NCBI Taxonomy" id="54343"/>
    <lineage>
        <taxon>Eukaryota</taxon>
        <taxon>Metazoa</taxon>
        <taxon>Chordata</taxon>
        <taxon>Craniata</taxon>
        <taxon>Vertebrata</taxon>
        <taxon>Euteleostomi</taxon>
        <taxon>Actinopterygii</taxon>
        <taxon>Neopterygii</taxon>
        <taxon>Teleostei</taxon>
        <taxon>Neoteleostei</taxon>
        <taxon>Acanthomorphata</taxon>
        <taxon>Eupercaria</taxon>
        <taxon>Perciformes</taxon>
        <taxon>Percoidei</taxon>
        <taxon>Percidae</taxon>
        <taxon>Etheostomatinae</taxon>
        <taxon>Etheostoma</taxon>
    </lineage>
</organism>
<proteinExistence type="predicted"/>
<dbReference type="InterPro" id="IPR007110">
    <property type="entry name" value="Ig-like_dom"/>
</dbReference>
<dbReference type="Pfam" id="PF07654">
    <property type="entry name" value="C1-set"/>
    <property type="match status" value="1"/>
</dbReference>
<evidence type="ECO:0000259" key="1">
    <source>
        <dbReference type="PROSITE" id="PS50835"/>
    </source>
</evidence>
<protein>
    <recommendedName>
        <fullName evidence="1">Ig-like domain-containing protein</fullName>
    </recommendedName>
</protein>
<evidence type="ECO:0000313" key="2">
    <source>
        <dbReference type="EMBL" id="KAA8592318.1"/>
    </source>
</evidence>
<keyword evidence="3" id="KW-1185">Reference proteome</keyword>
<dbReference type="Proteomes" id="UP000327493">
    <property type="component" value="Chromosome 5"/>
</dbReference>
<comment type="caution">
    <text evidence="2">The sequence shown here is derived from an EMBL/GenBank/DDBJ whole genome shotgun (WGS) entry which is preliminary data.</text>
</comment>
<sequence length="388" mass="42331">MYLVLPGLSGAGSVVAPVEAIETVGKFCPKLNIQKVLLSTAEHPGRENANLLMGRVMKNWKNLQQEKMEINEDGSKGRTDYQYPKKTVLLQGEEGLTPVVNAGWAETQPETSNRVTGVVEGHVLASLAPPVHLSGERLGWTLLVCVVSDFRRGHLEVSWRSPSEGHVSSSPYSIAASRKHRGNSAVAILTVATGDWPSYSCSVSHRRHPKVTRRHQTPLSDHKDKICYEYEETQGSYPKMKTDCKSQHHITCVISQRADSASAAGIDPPSIPVWMETLHVLQGAVRCHCEVSITGGEEIKHAGVKVNVLHLQLLPAAFLRPLGTENLRGTLLNLQAERRRGEGQGKVPCLVDTFSAGAAIQTELQVLGGIVGLSQLLWDPHRQGQVVT</sequence>
<name>A0A5J5DG45_9PERO</name>
<dbReference type="InterPro" id="IPR013783">
    <property type="entry name" value="Ig-like_fold"/>
</dbReference>
<dbReference type="AlphaFoldDB" id="A0A5J5DG45"/>
<dbReference type="PROSITE" id="PS50835">
    <property type="entry name" value="IG_LIKE"/>
    <property type="match status" value="1"/>
</dbReference>
<evidence type="ECO:0000313" key="3">
    <source>
        <dbReference type="Proteomes" id="UP000327493"/>
    </source>
</evidence>
<dbReference type="InterPro" id="IPR036179">
    <property type="entry name" value="Ig-like_dom_sf"/>
</dbReference>
<dbReference type="SUPFAM" id="SSF48726">
    <property type="entry name" value="Immunoglobulin"/>
    <property type="match status" value="1"/>
</dbReference>
<reference evidence="2 3" key="1">
    <citation type="submission" date="2019-08" db="EMBL/GenBank/DDBJ databases">
        <title>A chromosome-level genome assembly, high-density linkage maps, and genome scans reveal the genomic architecture of hybrid incompatibilities underlying speciation via character displacement in darters (Percidae: Etheostominae).</title>
        <authorList>
            <person name="Moran R.L."/>
            <person name="Catchen J.M."/>
            <person name="Fuller R.C."/>
        </authorList>
    </citation>
    <scope>NUCLEOTIDE SEQUENCE [LARGE SCALE GENOMIC DNA]</scope>
    <source>
        <strain evidence="2">EspeVRDwgs_2016</strain>
        <tissue evidence="2">Muscle</tissue>
    </source>
</reference>
<gene>
    <name evidence="2" type="ORF">FQN60_017773</name>
</gene>
<accession>A0A5J5DG45</accession>
<feature type="domain" description="Ig-like" evidence="1">
    <location>
        <begin position="109"/>
        <end position="212"/>
    </location>
</feature>
<dbReference type="EMBL" id="VOFY01000005">
    <property type="protein sequence ID" value="KAA8592318.1"/>
    <property type="molecule type" value="Genomic_DNA"/>
</dbReference>
<dbReference type="InterPro" id="IPR003597">
    <property type="entry name" value="Ig_C1-set"/>
</dbReference>
<dbReference type="Gene3D" id="2.60.40.10">
    <property type="entry name" value="Immunoglobulins"/>
    <property type="match status" value="1"/>
</dbReference>